<dbReference type="AlphaFoldDB" id="A0A3E4W3G7"/>
<dbReference type="InterPro" id="IPR043766">
    <property type="entry name" value="BfmA-like"/>
</dbReference>
<name>A0A3E4W3G7_9BACT</name>
<organism evidence="2 3">
    <name type="scientific">Phocaeicola plebeius</name>
    <dbReference type="NCBI Taxonomy" id="310297"/>
    <lineage>
        <taxon>Bacteria</taxon>
        <taxon>Pseudomonadati</taxon>
        <taxon>Bacteroidota</taxon>
        <taxon>Bacteroidia</taxon>
        <taxon>Bacteroidales</taxon>
        <taxon>Bacteroidaceae</taxon>
        <taxon>Phocaeicola</taxon>
    </lineage>
</organism>
<reference evidence="2 3" key="1">
    <citation type="submission" date="2018-08" db="EMBL/GenBank/DDBJ databases">
        <title>A genome reference for cultivated species of the human gut microbiota.</title>
        <authorList>
            <person name="Zou Y."/>
            <person name="Xue W."/>
            <person name="Luo G."/>
        </authorList>
    </citation>
    <scope>NUCLEOTIDE SEQUENCE [LARGE SCALE GENOMIC DNA]</scope>
    <source>
        <strain evidence="2 3">OM08-14</strain>
    </source>
</reference>
<feature type="region of interest" description="Disordered" evidence="1">
    <location>
        <begin position="654"/>
        <end position="674"/>
    </location>
</feature>
<proteinExistence type="predicted"/>
<dbReference type="Pfam" id="PF18976">
    <property type="entry name" value="DUF5712"/>
    <property type="match status" value="1"/>
</dbReference>
<gene>
    <name evidence="2" type="ORF">DXC17_12860</name>
</gene>
<dbReference type="RefSeq" id="WP_117748258.1">
    <property type="nucleotide sequence ID" value="NZ_QSTF01000040.1"/>
</dbReference>
<accession>A0A3E4W3G7</accession>
<evidence type="ECO:0000313" key="3">
    <source>
        <dbReference type="Proteomes" id="UP000260780"/>
    </source>
</evidence>
<protein>
    <submittedName>
        <fullName evidence="2">Mobilization protein</fullName>
    </submittedName>
</protein>
<feature type="compositionally biased region" description="Basic and acidic residues" evidence="1">
    <location>
        <begin position="654"/>
        <end position="665"/>
    </location>
</feature>
<evidence type="ECO:0000256" key="1">
    <source>
        <dbReference type="SAM" id="MobiDB-lite"/>
    </source>
</evidence>
<dbReference type="EMBL" id="QSTF01000040">
    <property type="protein sequence ID" value="RGM36771.1"/>
    <property type="molecule type" value="Genomic_DNA"/>
</dbReference>
<dbReference type="Proteomes" id="UP000260780">
    <property type="component" value="Unassembled WGS sequence"/>
</dbReference>
<evidence type="ECO:0000313" key="2">
    <source>
        <dbReference type="EMBL" id="RGM36771.1"/>
    </source>
</evidence>
<comment type="caution">
    <text evidence="2">The sequence shown here is derived from an EMBL/GenBank/DDBJ whole genome shotgun (WGS) entry which is preliminary data.</text>
</comment>
<sequence length="735" mass="83917">MFAKVHPAKDVQSGNTGSCHDLVHYLQKEGDTGLAFFSHTDNDVSPEKVITNIDGNRSKLGSDEAKFYMLSLNPSQAEQVHLIGREVNSLEELTPEERQAVYRKLEKFTRSAMDEYARNFQREAVKDGGDLMYYARIETKRTFSYSDEEVKKGLAKIGDVKPGLNLHVHVIVSRKSKNGKVKLSPAAKSAGNSWELEGRGTVKRGFSHENWKVSVQQCFDREFQYQVVQSDCFVRPAVPDTISNPELRSLLQQQQFTAANQIVAAMKELGFTHQVRRGVHTFSRQGESFQVSHKELKTFECPLSDARIRDIADRFDLTRYEADPLHYHENGLQVKNIGFGTYVNEGQQQNRTVKQVSYQVIYDEQNKVTVSLATVRQFAYDNKINLVKTEPEAESILKKLKNNDLRNLLSDYRFTSANQIVVAMKEQGYEHRVRKGVHTFSNDRQKVSIRHKDLMKFANPKLEPERMTDIISRFNLYKYRLDGVFYHENGLKAKNISFKTYKKVPIEEVGDAKVIAVLNDDNNLKPDRASASSTPEEAQKPRFAKVLKEVSYDVLFDEQTKTYLPVSSIRKFAFDNDIALIDRFRHAYAVPNPDMRALLENPEYTTLKQINRAMRDRGYTVETDESGNYSYTKDGCTFSIDRRDLLAFTGYARDNNRQTSRHDRQQSTSAEKAAGMLGGSVGHKVINEILGDNFRTERMVAGNAKKVVSVIKNPANLKMILLKQIGSYLNPFKEL</sequence>